<evidence type="ECO:0000256" key="6">
    <source>
        <dbReference type="ARBA" id="ARBA00023180"/>
    </source>
</evidence>
<proteinExistence type="inferred from homology"/>
<evidence type="ECO:0000256" key="9">
    <source>
        <dbReference type="PIRSR" id="PIRSR602640-4"/>
    </source>
</evidence>
<organism evidence="11 12">
    <name type="scientific">Neotoma lepida</name>
    <name type="common">Desert woodrat</name>
    <dbReference type="NCBI Taxonomy" id="56216"/>
    <lineage>
        <taxon>Eukaryota</taxon>
        <taxon>Metazoa</taxon>
        <taxon>Chordata</taxon>
        <taxon>Craniata</taxon>
        <taxon>Vertebrata</taxon>
        <taxon>Euteleostomi</taxon>
        <taxon>Mammalia</taxon>
        <taxon>Eutheria</taxon>
        <taxon>Euarchontoglires</taxon>
        <taxon>Glires</taxon>
        <taxon>Rodentia</taxon>
        <taxon>Myomorpha</taxon>
        <taxon>Muroidea</taxon>
        <taxon>Cricetidae</taxon>
        <taxon>Neotominae</taxon>
        <taxon>Neotoma</taxon>
    </lineage>
</organism>
<feature type="binding site" evidence="8">
    <location>
        <position position="165"/>
    </location>
    <ligand>
        <name>Ca(2+)</name>
        <dbReference type="ChEBI" id="CHEBI:29108"/>
        <label>1</label>
        <note>catalytic</note>
    </ligand>
</feature>
<dbReference type="GO" id="GO:0046872">
    <property type="term" value="F:metal ion binding"/>
    <property type="evidence" value="ECO:0007669"/>
    <property type="project" value="UniProtKB-KW"/>
</dbReference>
<keyword evidence="5 10" id="KW-1015">Disulfide bond</keyword>
<name>A0A1A6HJD1_NEOLE</name>
<comment type="similarity">
    <text evidence="3 10">Belongs to the paraoxonase family.</text>
</comment>
<evidence type="ECO:0000256" key="4">
    <source>
        <dbReference type="ARBA" id="ARBA00022801"/>
    </source>
</evidence>
<keyword evidence="8 10" id="KW-0106">Calcium</keyword>
<comment type="cofactor">
    <cofactor evidence="8 10">
        <name>Ca(2+)</name>
        <dbReference type="ChEBI" id="CHEBI:29108"/>
    </cofactor>
    <text evidence="8 10">Binds 2 calcium ions per subunit.</text>
</comment>
<dbReference type="OrthoDB" id="423498at2759"/>
<evidence type="ECO:0000256" key="5">
    <source>
        <dbReference type="ARBA" id="ARBA00023157"/>
    </source>
</evidence>
<protein>
    <recommendedName>
        <fullName evidence="10">Paraoxonase</fullName>
        <ecNumber evidence="10">3.1.1.2</ecNumber>
    </recommendedName>
</protein>
<evidence type="ECO:0000256" key="7">
    <source>
        <dbReference type="PIRSR" id="PIRSR602640-1"/>
    </source>
</evidence>
<comment type="caution">
    <text evidence="11">The sequence shown here is derived from an EMBL/GenBank/DDBJ whole genome shotgun (WGS) entry which is preliminary data.</text>
</comment>
<dbReference type="InterPro" id="IPR002640">
    <property type="entry name" value="Arylesterase"/>
</dbReference>
<dbReference type="AlphaFoldDB" id="A0A1A6HJD1"/>
<feature type="binding site" evidence="8">
    <location>
        <position position="80"/>
    </location>
    <ligand>
        <name>Ca(2+)</name>
        <dbReference type="ChEBI" id="CHEBI:29108"/>
        <label>1</label>
        <note>catalytic</note>
    </ligand>
</feature>
<keyword evidence="4 10" id="KW-0378">Hydrolase</keyword>
<accession>A0A1A6HJD1</accession>
<dbReference type="SUPFAM" id="SSF63829">
    <property type="entry name" value="Calcium-dependent phosphotriesterase"/>
    <property type="match status" value="1"/>
</dbReference>
<dbReference type="GO" id="GO:0009636">
    <property type="term" value="P:response to toxic substance"/>
    <property type="evidence" value="ECO:0007669"/>
    <property type="project" value="TreeGrafter"/>
</dbReference>
<comment type="catalytic activity">
    <reaction evidence="1 10">
        <text>a phenyl acetate + H2O = a phenol + acetate + H(+)</text>
        <dbReference type="Rhea" id="RHEA:17309"/>
        <dbReference type="ChEBI" id="CHEBI:15377"/>
        <dbReference type="ChEBI" id="CHEBI:15378"/>
        <dbReference type="ChEBI" id="CHEBI:30089"/>
        <dbReference type="ChEBI" id="CHEBI:33853"/>
        <dbReference type="ChEBI" id="CHEBI:140310"/>
        <dbReference type="EC" id="3.1.1.2"/>
    </reaction>
</comment>
<comment type="catalytic activity">
    <reaction evidence="2">
        <text>an N-acyl-L-homoserine lactone + H2O = an N-acyl-L-homoserine + H(+)</text>
        <dbReference type="Rhea" id="RHEA:22576"/>
        <dbReference type="ChEBI" id="CHEBI:15377"/>
        <dbReference type="ChEBI" id="CHEBI:15378"/>
        <dbReference type="ChEBI" id="CHEBI:55474"/>
        <dbReference type="ChEBI" id="CHEBI:58921"/>
        <dbReference type="EC" id="3.1.1.81"/>
    </reaction>
</comment>
<dbReference type="Gene3D" id="2.120.10.30">
    <property type="entry name" value="TolB, C-terminal domain"/>
    <property type="match status" value="2"/>
</dbReference>
<dbReference type="InterPro" id="IPR051288">
    <property type="entry name" value="Serum_paraoxonase/arylesterase"/>
</dbReference>
<evidence type="ECO:0000256" key="1">
    <source>
        <dbReference type="ARBA" id="ARBA00000368"/>
    </source>
</evidence>
<evidence type="ECO:0000256" key="10">
    <source>
        <dbReference type="RuleBase" id="RU368025"/>
    </source>
</evidence>
<evidence type="ECO:0000313" key="11">
    <source>
        <dbReference type="EMBL" id="OBS78085.1"/>
    </source>
</evidence>
<feature type="glycosylation site" description="N-linked (GlcNAc...) asparagine" evidence="9">
    <location>
        <position position="166"/>
    </location>
</feature>
<reference evidence="11 12" key="1">
    <citation type="submission" date="2016-06" db="EMBL/GenBank/DDBJ databases">
        <title>The Draft Genome Sequence and Annotation of the Desert Woodrat Neotoma lepida.</title>
        <authorList>
            <person name="Campbell M."/>
            <person name="Oakeson K.F."/>
            <person name="Yandell M."/>
            <person name="Halpert J.R."/>
            <person name="Dearing D."/>
        </authorList>
    </citation>
    <scope>NUCLEOTIDE SEQUENCE [LARGE SCALE GENOMIC DNA]</scope>
    <source>
        <strain evidence="11">417</strain>
        <tissue evidence="11">Liver</tissue>
    </source>
</reference>
<dbReference type="EMBL" id="LZPO01027549">
    <property type="protein sequence ID" value="OBS78085.1"/>
    <property type="molecule type" value="Genomic_DNA"/>
</dbReference>
<keyword evidence="8 10" id="KW-0479">Metal-binding</keyword>
<feature type="glycosylation site" description="N-linked (GlcNAc...) asparagine" evidence="9">
    <location>
        <position position="220"/>
    </location>
</feature>
<gene>
    <name evidence="11" type="ORF">A6R68_19527</name>
</gene>
<dbReference type="PANTHER" id="PTHR11799">
    <property type="entry name" value="PARAOXONASE"/>
    <property type="match status" value="1"/>
</dbReference>
<dbReference type="GO" id="GO:0102007">
    <property type="term" value="F:acyl-L-homoserine-lactone lactonohydrolase activity"/>
    <property type="evidence" value="ECO:0007669"/>
    <property type="project" value="UniProtKB-EC"/>
</dbReference>
<sequence>MKSDEKGRASLEEAGAEDIDILPNGLAFFSVGLKFPGLHSFAPDKPGGILMMDLKEEKPRALELRVSWGFDLASFNPHGISTFIDGDDTVYLFVVNHPEFKNTVEIFKFEEEENSLLHLKTIKHELLPRYVYVADILAHEIHVLEKQPNMNLTQLKVLQLGTLVDNLSIDPSSGDIWVGCHPNGQKLFVYDPNHPPSSEVLRIQNILSEKPSVTTVYINNGSVLQGSSVATIYDRKLLVGTLYQRALYCPQKDGLGL</sequence>
<keyword evidence="6 9" id="KW-0325">Glycoprotein</keyword>
<dbReference type="EC" id="3.1.1.2" evidence="10"/>
<dbReference type="InterPro" id="IPR011042">
    <property type="entry name" value="6-blade_b-propeller_TolB-like"/>
</dbReference>
<dbReference type="GO" id="GO:0004064">
    <property type="term" value="F:arylesterase activity"/>
    <property type="evidence" value="ECO:0007669"/>
    <property type="project" value="UniProtKB-UniRule"/>
</dbReference>
<evidence type="ECO:0000256" key="3">
    <source>
        <dbReference type="ARBA" id="ARBA00008595"/>
    </source>
</evidence>
<feature type="binding site" evidence="8">
    <location>
        <position position="166"/>
    </location>
    <ligand>
        <name>Ca(2+)</name>
        <dbReference type="ChEBI" id="CHEBI:29108"/>
        <label>1</label>
        <note>catalytic</note>
    </ligand>
</feature>
<keyword evidence="12" id="KW-1185">Reference proteome</keyword>
<comment type="PTM">
    <text evidence="9">Glycosylated.</text>
</comment>
<evidence type="ECO:0000256" key="2">
    <source>
        <dbReference type="ARBA" id="ARBA00000450"/>
    </source>
</evidence>
<feature type="binding site" evidence="8">
    <location>
        <position position="18"/>
    </location>
    <ligand>
        <name>Ca(2+)</name>
        <dbReference type="ChEBI" id="CHEBI:29108"/>
        <label>1</label>
        <note>catalytic</note>
    </ligand>
</feature>
<feature type="active site" description="Proton acceptor" evidence="7">
    <location>
        <position position="78"/>
    </location>
</feature>
<evidence type="ECO:0000256" key="8">
    <source>
        <dbReference type="PIRSR" id="PIRSR602640-2"/>
    </source>
</evidence>
<feature type="binding site" evidence="8">
    <location>
        <position position="17"/>
    </location>
    <ligand>
        <name>Ca(2+)</name>
        <dbReference type="ChEBI" id="CHEBI:29108"/>
        <label>1</label>
        <note>catalytic</note>
    </ligand>
</feature>
<evidence type="ECO:0000313" key="12">
    <source>
        <dbReference type="Proteomes" id="UP000092124"/>
    </source>
</evidence>
<dbReference type="STRING" id="56216.A0A1A6HJD1"/>
<dbReference type="PRINTS" id="PR01785">
    <property type="entry name" value="PARAOXONASE"/>
</dbReference>
<dbReference type="Proteomes" id="UP000092124">
    <property type="component" value="Unassembled WGS sequence"/>
</dbReference>
<dbReference type="PANTHER" id="PTHR11799:SF17">
    <property type="entry name" value="SERUM PARAOXONASE_ARYLESTERASE 2"/>
    <property type="match status" value="1"/>
</dbReference>